<keyword evidence="7" id="KW-0809">Transit peptide</keyword>
<evidence type="ECO:0000256" key="10">
    <source>
        <dbReference type="RuleBase" id="RU003435"/>
    </source>
</evidence>
<organism evidence="12 13">
    <name type="scientific">Bursaphelenchus xylophilus</name>
    <name type="common">Pinewood nematode worm</name>
    <name type="synonym">Aphelenchoides xylophilus</name>
    <dbReference type="NCBI Taxonomy" id="6326"/>
    <lineage>
        <taxon>Eukaryota</taxon>
        <taxon>Metazoa</taxon>
        <taxon>Ecdysozoa</taxon>
        <taxon>Nematoda</taxon>
        <taxon>Chromadorea</taxon>
        <taxon>Rhabditida</taxon>
        <taxon>Tylenchina</taxon>
        <taxon>Tylenchomorpha</taxon>
        <taxon>Aphelenchoidea</taxon>
        <taxon>Aphelenchoididae</taxon>
        <taxon>Bursaphelenchus</taxon>
    </lineage>
</organism>
<dbReference type="Proteomes" id="UP000582659">
    <property type="component" value="Unassembled WGS sequence"/>
</dbReference>
<dbReference type="InterPro" id="IPR001567">
    <property type="entry name" value="Pept_M3A_M3B_dom"/>
</dbReference>
<feature type="domain" description="Peptidase M3A/M3B catalytic" evidence="11">
    <location>
        <begin position="194"/>
        <end position="621"/>
    </location>
</feature>
<evidence type="ECO:0000256" key="3">
    <source>
        <dbReference type="ARBA" id="ARBA00022670"/>
    </source>
</evidence>
<dbReference type="PANTHER" id="PTHR11804:SF79">
    <property type="entry name" value="MITOCHONDRIAL INTERMEDIATE PEPTIDASE"/>
    <property type="match status" value="1"/>
</dbReference>
<dbReference type="PANTHER" id="PTHR11804">
    <property type="entry name" value="PROTEASE M3 THIMET OLIGOPEPTIDASE-RELATED"/>
    <property type="match status" value="1"/>
</dbReference>
<dbReference type="CDD" id="cd06457">
    <property type="entry name" value="M3A_MIP"/>
    <property type="match status" value="1"/>
</dbReference>
<keyword evidence="3 10" id="KW-0645">Protease</keyword>
<keyword evidence="5 10" id="KW-0378">Hydrolase</keyword>
<evidence type="ECO:0000256" key="7">
    <source>
        <dbReference type="ARBA" id="ARBA00022946"/>
    </source>
</evidence>
<dbReference type="Proteomes" id="UP000659654">
    <property type="component" value="Unassembled WGS sequence"/>
</dbReference>
<dbReference type="InterPro" id="IPR024079">
    <property type="entry name" value="MetalloPept_cat_dom_sf"/>
</dbReference>
<dbReference type="Gene3D" id="3.40.390.10">
    <property type="entry name" value="Collagenase (Catalytic Domain)"/>
    <property type="match status" value="1"/>
</dbReference>
<dbReference type="InterPro" id="IPR024077">
    <property type="entry name" value="Neurolysin/TOP_dom2"/>
</dbReference>
<sequence>MRSSVVRRVLIKTASITNVKGMFGNEKLRCPQDFEKVTDNVIRESEMLVGEIVKPYESRKLKKPSVQLLDDLSNTICTAADLAECVRNMHPDGEYREAGNNSIYRLTDLLETLNSMPALYHSVSRSEKSEASMLDSVDKRALRLFLDDFEQCGVHLKEAQRKEFVRLSSKIFELGMKFCEQSARCENGYVKFDAEKEKRLMDLIEHRQKLARLTGFRSFADRAQQHTILGGYDQAVQFLELVTKKLKPILDEELEDVYKVAVDNKLISSRSELSHADVEMASRMKQQALYKQYGDLSRFLRFGGVLKGFGDVCHDLYGINLEISRPEEHEIWDGDVVKIQVEKGHDFLGTIYIDAERRKSKNIGDCHFTVRCSKLLEDGTNQKPIVVLSLSFFDGNSRKMGLEDLLESVTIHPQHAENMFHELGHAIHSMLGATRYQHTAGTRCPTDFAEVPSNLMEFFFSDPRVLKRFCEDLKGSLFTNEYAKAMHSSLNIYPTHFHTQQLLLALFDLQLHHNDSSSPMRLYHELHQNLFPRLILPADYAYHQGFTHIVTYGAKYYSYTIAKACASQIWQKHFEKDPFSRISGGHWAGVQARGGERPSAELLELALGTKLSVEDLAESFRMYCQELRSIT</sequence>
<dbReference type="InterPro" id="IPR033851">
    <property type="entry name" value="M3A_MIP"/>
</dbReference>
<evidence type="ECO:0000256" key="2">
    <source>
        <dbReference type="ARBA" id="ARBA00006040"/>
    </source>
</evidence>
<dbReference type="GO" id="GO:0006518">
    <property type="term" value="P:peptide metabolic process"/>
    <property type="evidence" value="ECO:0007669"/>
    <property type="project" value="TreeGrafter"/>
</dbReference>
<comment type="caution">
    <text evidence="12">The sequence shown here is derived from an EMBL/GenBank/DDBJ whole genome shotgun (WGS) entry which is preliminary data.</text>
</comment>
<dbReference type="OrthoDB" id="17530at2759"/>
<keyword evidence="6 10" id="KW-0862">Zinc</keyword>
<dbReference type="InterPro" id="IPR045090">
    <property type="entry name" value="Pept_M3A_M3B"/>
</dbReference>
<evidence type="ECO:0000256" key="5">
    <source>
        <dbReference type="ARBA" id="ARBA00022801"/>
    </source>
</evidence>
<name>A0A7I8X0I6_BURXY</name>
<comment type="subcellular location">
    <subcellularLocation>
        <location evidence="1">Mitochondrion</location>
    </subcellularLocation>
</comment>
<dbReference type="GO" id="GO:0005739">
    <property type="term" value="C:mitochondrion"/>
    <property type="evidence" value="ECO:0007669"/>
    <property type="project" value="UniProtKB-SubCell"/>
</dbReference>
<dbReference type="EMBL" id="CAJFDI010000006">
    <property type="protein sequence ID" value="CAD5234243.1"/>
    <property type="molecule type" value="Genomic_DNA"/>
</dbReference>
<accession>A0A7I8X0I6</accession>
<evidence type="ECO:0000256" key="6">
    <source>
        <dbReference type="ARBA" id="ARBA00022833"/>
    </source>
</evidence>
<dbReference type="GO" id="GO:0006627">
    <property type="term" value="P:protein processing involved in protein targeting to mitochondrion"/>
    <property type="evidence" value="ECO:0007669"/>
    <property type="project" value="TreeGrafter"/>
</dbReference>
<evidence type="ECO:0000256" key="4">
    <source>
        <dbReference type="ARBA" id="ARBA00022723"/>
    </source>
</evidence>
<proteinExistence type="inferred from homology"/>
<dbReference type="GO" id="GO:0004222">
    <property type="term" value="F:metalloendopeptidase activity"/>
    <property type="evidence" value="ECO:0007669"/>
    <property type="project" value="InterPro"/>
</dbReference>
<dbReference type="EMBL" id="CAJFCV020000006">
    <property type="protein sequence ID" value="CAG9129919.1"/>
    <property type="molecule type" value="Genomic_DNA"/>
</dbReference>
<comment type="similarity">
    <text evidence="2 10">Belongs to the peptidase M3 family.</text>
</comment>
<evidence type="ECO:0000313" key="13">
    <source>
        <dbReference type="Proteomes" id="UP000659654"/>
    </source>
</evidence>
<evidence type="ECO:0000256" key="8">
    <source>
        <dbReference type="ARBA" id="ARBA00023049"/>
    </source>
</evidence>
<dbReference type="SMR" id="A0A7I8X0I6"/>
<dbReference type="GO" id="GO:0046872">
    <property type="term" value="F:metal ion binding"/>
    <property type="evidence" value="ECO:0007669"/>
    <property type="project" value="UniProtKB-UniRule"/>
</dbReference>
<evidence type="ECO:0000256" key="1">
    <source>
        <dbReference type="ARBA" id="ARBA00004173"/>
    </source>
</evidence>
<dbReference type="Gene3D" id="1.10.1370.10">
    <property type="entry name" value="Neurolysin, domain 3"/>
    <property type="match status" value="1"/>
</dbReference>
<dbReference type="AlphaFoldDB" id="A0A7I8X0I6"/>
<dbReference type="SUPFAM" id="SSF55486">
    <property type="entry name" value="Metalloproteases ('zincins'), catalytic domain"/>
    <property type="match status" value="1"/>
</dbReference>
<evidence type="ECO:0000313" key="12">
    <source>
        <dbReference type="EMBL" id="CAD5234243.1"/>
    </source>
</evidence>
<keyword evidence="4 10" id="KW-0479">Metal-binding</keyword>
<protein>
    <submittedName>
        <fullName evidence="12">(pine wood nematode) hypothetical protein</fullName>
    </submittedName>
</protein>
<gene>
    <name evidence="12" type="ORF">BXYJ_LOCUS14334</name>
</gene>
<reference evidence="12" key="1">
    <citation type="submission" date="2020-09" db="EMBL/GenBank/DDBJ databases">
        <authorList>
            <person name="Kikuchi T."/>
        </authorList>
    </citation>
    <scope>NUCLEOTIDE SEQUENCE</scope>
    <source>
        <strain evidence="12">Ka4C1</strain>
    </source>
</reference>
<evidence type="ECO:0000259" key="11">
    <source>
        <dbReference type="Pfam" id="PF01432"/>
    </source>
</evidence>
<comment type="cofactor">
    <cofactor evidence="10">
        <name>Zn(2+)</name>
        <dbReference type="ChEBI" id="CHEBI:29105"/>
    </cofactor>
    <text evidence="10">Binds 1 zinc ion.</text>
</comment>
<keyword evidence="13" id="KW-1185">Reference proteome</keyword>
<keyword evidence="9" id="KW-0496">Mitochondrion</keyword>
<keyword evidence="8 10" id="KW-0482">Metalloprotease</keyword>
<dbReference type="Pfam" id="PF01432">
    <property type="entry name" value="Peptidase_M3"/>
    <property type="match status" value="1"/>
</dbReference>
<evidence type="ECO:0000256" key="9">
    <source>
        <dbReference type="ARBA" id="ARBA00023128"/>
    </source>
</evidence>